<gene>
    <name evidence="1" type="ORF">UFOPK2844_00753</name>
    <name evidence="2" type="ORF">UFOPK3227_00150</name>
</gene>
<evidence type="ECO:0000313" key="2">
    <source>
        <dbReference type="EMBL" id="CAB4837141.1"/>
    </source>
</evidence>
<evidence type="ECO:0000313" key="1">
    <source>
        <dbReference type="EMBL" id="CAB4755985.1"/>
    </source>
</evidence>
<dbReference type="PANTHER" id="PTHR38436:SF1">
    <property type="entry name" value="ESTER CYCLASE"/>
    <property type="match status" value="1"/>
</dbReference>
<dbReference type="InterPro" id="IPR009959">
    <property type="entry name" value="Cyclase_SnoaL-like"/>
</dbReference>
<dbReference type="Gene3D" id="3.10.450.50">
    <property type="match status" value="1"/>
</dbReference>
<sequence length="153" mass="17249">MRMNNLPNRGDAGDSDIARKNEEIRQIAKDFFEEIWNKGDESAIDKFISVNTFGNDPQFGTGRESFRAKWREWQIAFPDIHFRIDDVIVEGNQVVTKWHLTGTQTGPLEGQPPSNKKVSVDGVSIDKVEGGLVVSGFDAWDSLNFRKQLGLPL</sequence>
<dbReference type="EMBL" id="CAFAHD010000007">
    <property type="protein sequence ID" value="CAB4837141.1"/>
    <property type="molecule type" value="Genomic_DNA"/>
</dbReference>
<dbReference type="SUPFAM" id="SSF54427">
    <property type="entry name" value="NTF2-like"/>
    <property type="match status" value="1"/>
</dbReference>
<dbReference type="AlphaFoldDB" id="A0A6J6U9D9"/>
<dbReference type="GO" id="GO:0030638">
    <property type="term" value="P:polyketide metabolic process"/>
    <property type="evidence" value="ECO:0007669"/>
    <property type="project" value="InterPro"/>
</dbReference>
<accession>A0A6J6U9D9</accession>
<dbReference type="InterPro" id="IPR032710">
    <property type="entry name" value="NTF2-like_dom_sf"/>
</dbReference>
<organism evidence="1">
    <name type="scientific">freshwater metagenome</name>
    <dbReference type="NCBI Taxonomy" id="449393"/>
    <lineage>
        <taxon>unclassified sequences</taxon>
        <taxon>metagenomes</taxon>
        <taxon>ecological metagenomes</taxon>
    </lineage>
</organism>
<name>A0A6J6U9D9_9ZZZZ</name>
<dbReference type="Pfam" id="PF07366">
    <property type="entry name" value="SnoaL"/>
    <property type="match status" value="1"/>
</dbReference>
<reference evidence="1" key="1">
    <citation type="submission" date="2020-05" db="EMBL/GenBank/DDBJ databases">
        <authorList>
            <person name="Chiriac C."/>
            <person name="Salcher M."/>
            <person name="Ghai R."/>
            <person name="Kavagutti S V."/>
        </authorList>
    </citation>
    <scope>NUCLEOTIDE SEQUENCE</scope>
</reference>
<protein>
    <submittedName>
        <fullName evidence="1">Unannotated protein</fullName>
    </submittedName>
</protein>
<dbReference type="EMBL" id="CAEZZG010000010">
    <property type="protein sequence ID" value="CAB4755985.1"/>
    <property type="molecule type" value="Genomic_DNA"/>
</dbReference>
<proteinExistence type="predicted"/>
<dbReference type="PANTHER" id="PTHR38436">
    <property type="entry name" value="POLYKETIDE CYCLASE SNOAL-LIKE DOMAIN"/>
    <property type="match status" value="1"/>
</dbReference>